<evidence type="ECO:0000313" key="3">
    <source>
        <dbReference type="Proteomes" id="UP001174677"/>
    </source>
</evidence>
<dbReference type="Proteomes" id="UP001174677">
    <property type="component" value="Chromosome 12"/>
</dbReference>
<feature type="region of interest" description="Disordered" evidence="1">
    <location>
        <begin position="39"/>
        <end position="110"/>
    </location>
</feature>
<protein>
    <submittedName>
        <fullName evidence="2">Uncharacterized protein</fullName>
    </submittedName>
</protein>
<feature type="compositionally biased region" description="Polar residues" evidence="1">
    <location>
        <begin position="39"/>
        <end position="48"/>
    </location>
</feature>
<feature type="compositionally biased region" description="Basic and acidic residues" evidence="1">
    <location>
        <begin position="49"/>
        <end position="60"/>
    </location>
</feature>
<evidence type="ECO:0000313" key="2">
    <source>
        <dbReference type="EMBL" id="KAJ9167110.1"/>
    </source>
</evidence>
<dbReference type="EMBL" id="JARPOI010000012">
    <property type="protein sequence ID" value="KAJ9167110.1"/>
    <property type="molecule type" value="Genomic_DNA"/>
</dbReference>
<name>A0ABQ9LJJ6_HEVBR</name>
<comment type="caution">
    <text evidence="2">The sequence shown here is derived from an EMBL/GenBank/DDBJ whole genome shotgun (WGS) entry which is preliminary data.</text>
</comment>
<gene>
    <name evidence="2" type="ORF">P3X46_021785</name>
</gene>
<evidence type="ECO:0000256" key="1">
    <source>
        <dbReference type="SAM" id="MobiDB-lite"/>
    </source>
</evidence>
<reference evidence="2 3" key="1">
    <citation type="journal article" date="2023" name="Plant Biotechnol. J.">
        <title>Chromosome-level wild Hevea brasiliensis genome provides new tools for genomic-assisted breeding and valuable loci to elevate rubber yield.</title>
        <authorList>
            <person name="Cheng H."/>
            <person name="Song X."/>
            <person name="Hu Y."/>
            <person name="Wu T."/>
            <person name="Yang Q."/>
            <person name="An Z."/>
            <person name="Feng S."/>
            <person name="Deng Z."/>
            <person name="Wu W."/>
            <person name="Zeng X."/>
            <person name="Tu M."/>
            <person name="Wang X."/>
            <person name="Huang H."/>
        </authorList>
    </citation>
    <scope>NUCLEOTIDE SEQUENCE [LARGE SCALE GENOMIC DNA]</scope>
    <source>
        <strain evidence="2">MT/VB/25A 57/8</strain>
    </source>
</reference>
<feature type="compositionally biased region" description="Low complexity" evidence="1">
    <location>
        <begin position="63"/>
        <end position="90"/>
    </location>
</feature>
<keyword evidence="3" id="KW-1185">Reference proteome</keyword>
<proteinExistence type="predicted"/>
<accession>A0ABQ9LJJ6</accession>
<sequence>MEGSSKREVTEGVGLISYVNPCFLFEALLKCLGIENKTQESSACPNSQQKDHDGDGKFDCEGSSQESSSTTEMDACPPSTTDPSTTTDDPVLAGAPPRPPVSTGSGPWTN</sequence>
<organism evidence="2 3">
    <name type="scientific">Hevea brasiliensis</name>
    <name type="common">Para rubber tree</name>
    <name type="synonym">Siphonia brasiliensis</name>
    <dbReference type="NCBI Taxonomy" id="3981"/>
    <lineage>
        <taxon>Eukaryota</taxon>
        <taxon>Viridiplantae</taxon>
        <taxon>Streptophyta</taxon>
        <taxon>Embryophyta</taxon>
        <taxon>Tracheophyta</taxon>
        <taxon>Spermatophyta</taxon>
        <taxon>Magnoliopsida</taxon>
        <taxon>eudicotyledons</taxon>
        <taxon>Gunneridae</taxon>
        <taxon>Pentapetalae</taxon>
        <taxon>rosids</taxon>
        <taxon>fabids</taxon>
        <taxon>Malpighiales</taxon>
        <taxon>Euphorbiaceae</taxon>
        <taxon>Crotonoideae</taxon>
        <taxon>Micrandreae</taxon>
        <taxon>Hevea</taxon>
    </lineage>
</organism>